<organism evidence="3 4">
    <name type="scientific">Candidatus Desantisbacteria bacterium CG_4_10_14_0_8_um_filter_39_17</name>
    <dbReference type="NCBI Taxonomy" id="1974542"/>
    <lineage>
        <taxon>Bacteria</taxon>
        <taxon>Candidatus Desantisiibacteriota</taxon>
    </lineage>
</organism>
<dbReference type="InterPro" id="IPR032466">
    <property type="entry name" value="Metal_Hydrolase"/>
</dbReference>
<dbReference type="Pfam" id="PF04909">
    <property type="entry name" value="Amidohydro_2"/>
    <property type="match status" value="1"/>
</dbReference>
<dbReference type="Gene3D" id="3.20.20.140">
    <property type="entry name" value="Metal-dependent hydrolases"/>
    <property type="match status" value="1"/>
</dbReference>
<dbReference type="PANTHER" id="PTHR21240">
    <property type="entry name" value="2-AMINO-3-CARBOXYLMUCONATE-6-SEMIALDEHYDE DECARBOXYLASE"/>
    <property type="match status" value="1"/>
</dbReference>
<dbReference type="AlphaFoldDB" id="A0A2H9PD29"/>
<gene>
    <name evidence="3" type="ORF">COY51_00640</name>
</gene>
<protein>
    <submittedName>
        <fullName evidence="3">Amidohydrolase</fullName>
    </submittedName>
</protein>
<dbReference type="GO" id="GO:0019748">
    <property type="term" value="P:secondary metabolic process"/>
    <property type="evidence" value="ECO:0007669"/>
    <property type="project" value="TreeGrafter"/>
</dbReference>
<name>A0A2H9PD29_9BACT</name>
<dbReference type="EMBL" id="PFMS01000014">
    <property type="protein sequence ID" value="PIZ17280.1"/>
    <property type="molecule type" value="Genomic_DNA"/>
</dbReference>
<dbReference type="GO" id="GO:0005737">
    <property type="term" value="C:cytoplasm"/>
    <property type="evidence" value="ECO:0007669"/>
    <property type="project" value="TreeGrafter"/>
</dbReference>
<evidence type="ECO:0000256" key="1">
    <source>
        <dbReference type="ARBA" id="ARBA00023239"/>
    </source>
</evidence>
<accession>A0A2H9PD29</accession>
<dbReference type="InterPro" id="IPR006680">
    <property type="entry name" value="Amidohydro-rel"/>
</dbReference>
<keyword evidence="1" id="KW-0456">Lyase</keyword>
<comment type="caution">
    <text evidence="3">The sequence shown here is derived from an EMBL/GenBank/DDBJ whole genome shotgun (WGS) entry which is preliminary data.</text>
</comment>
<dbReference type="PANTHER" id="PTHR21240:SF28">
    <property type="entry name" value="ISO-OROTATE DECARBOXYLASE (EUROFUNG)"/>
    <property type="match status" value="1"/>
</dbReference>
<evidence type="ECO:0000259" key="2">
    <source>
        <dbReference type="Pfam" id="PF04909"/>
    </source>
</evidence>
<reference evidence="4" key="1">
    <citation type="submission" date="2017-09" db="EMBL/GenBank/DDBJ databases">
        <title>Depth-based differentiation of microbial function through sediment-hosted aquifers and enrichment of novel symbionts in the deep terrestrial subsurface.</title>
        <authorList>
            <person name="Probst A.J."/>
            <person name="Ladd B."/>
            <person name="Jarett J.K."/>
            <person name="Geller-Mcgrath D.E."/>
            <person name="Sieber C.M.K."/>
            <person name="Emerson J.B."/>
            <person name="Anantharaman K."/>
            <person name="Thomas B.C."/>
            <person name="Malmstrom R."/>
            <person name="Stieglmeier M."/>
            <person name="Klingl A."/>
            <person name="Woyke T."/>
            <person name="Ryan C.M."/>
            <person name="Banfield J.F."/>
        </authorList>
    </citation>
    <scope>NUCLEOTIDE SEQUENCE [LARGE SCALE GENOMIC DNA]</scope>
</reference>
<evidence type="ECO:0000313" key="4">
    <source>
        <dbReference type="Proteomes" id="UP000234145"/>
    </source>
</evidence>
<proteinExistence type="predicted"/>
<sequence>MMIIDVHTHTQIHNLVDIEPDIKYAKKFKINKIVLLGDVLGFGCQPTEEQIKKINDQTLDLVNKYPNFFIGFCFLSALHREKFINEELDRCVQAEFKGVKLEVSANASDVRLDPIMKRLQELKMPLLHHAWNTTVIGRTPTPELNQSDPEDIAALASRFPKVKIIMAHLRGCGIRGVLEIKSYPNVHVDAAGAQPVSGILEYAVEKLGAERILYGSDACFPAGRDFSAQLACIFDAKIKEKEKELILGLNTKRILGIN</sequence>
<dbReference type="Proteomes" id="UP000234145">
    <property type="component" value="Unassembled WGS sequence"/>
</dbReference>
<feature type="domain" description="Amidohydrolase-related" evidence="2">
    <location>
        <begin position="50"/>
        <end position="257"/>
    </location>
</feature>
<dbReference type="GO" id="GO:0016787">
    <property type="term" value="F:hydrolase activity"/>
    <property type="evidence" value="ECO:0007669"/>
    <property type="project" value="UniProtKB-KW"/>
</dbReference>
<keyword evidence="3" id="KW-0378">Hydrolase</keyword>
<dbReference type="InterPro" id="IPR032465">
    <property type="entry name" value="ACMSD"/>
</dbReference>
<evidence type="ECO:0000313" key="3">
    <source>
        <dbReference type="EMBL" id="PIZ17280.1"/>
    </source>
</evidence>
<dbReference type="GO" id="GO:0016831">
    <property type="term" value="F:carboxy-lyase activity"/>
    <property type="evidence" value="ECO:0007669"/>
    <property type="project" value="InterPro"/>
</dbReference>
<dbReference type="SUPFAM" id="SSF51556">
    <property type="entry name" value="Metallo-dependent hydrolases"/>
    <property type="match status" value="1"/>
</dbReference>